<evidence type="ECO:0000259" key="3">
    <source>
        <dbReference type="Pfam" id="PF24513"/>
    </source>
</evidence>
<dbReference type="SMART" id="SM00248">
    <property type="entry name" value="ANK"/>
    <property type="match status" value="5"/>
</dbReference>
<dbReference type="InterPro" id="IPR002110">
    <property type="entry name" value="Ankyrin_rpt"/>
</dbReference>
<evidence type="ECO:0000256" key="1">
    <source>
        <dbReference type="PROSITE-ProRule" id="PRU00023"/>
    </source>
</evidence>
<dbReference type="Pfam" id="PF00023">
    <property type="entry name" value="Ank"/>
    <property type="match status" value="1"/>
</dbReference>
<feature type="compositionally biased region" description="Basic and acidic residues" evidence="2">
    <location>
        <begin position="827"/>
        <end position="838"/>
    </location>
</feature>
<feature type="compositionally biased region" description="Basic and acidic residues" evidence="2">
    <location>
        <begin position="104"/>
        <end position="116"/>
    </location>
</feature>
<feature type="compositionally biased region" description="Basic and acidic residues" evidence="2">
    <location>
        <begin position="938"/>
        <end position="984"/>
    </location>
</feature>
<feature type="compositionally biased region" description="Low complexity" evidence="2">
    <location>
        <begin position="143"/>
        <end position="152"/>
    </location>
</feature>
<feature type="compositionally biased region" description="Low complexity" evidence="2">
    <location>
        <begin position="182"/>
        <end position="202"/>
    </location>
</feature>
<dbReference type="InterPro" id="IPR056485">
    <property type="entry name" value="ARM_KRIT1"/>
</dbReference>
<sequence length="1542" mass="176923">MSSSPGLPPQQATTTNLRSTLPPTSQQHQQHQHHPHHHHNHQQHTQPSLPTVSSTKQPPPPRKIPVVDDESESETVVLAEVVPVPRKIVGDPSCEYERGRRRRASEVRTPADQDRPHRTRLLRQGPAKRRLKDADHDDEEYSSDLSSAPSRSSRPESPSHPHPMRRRVKRDAGFTKRKTNGASTASDGDNSDDGNQNNNTSRPRLRKRRRSMIDSSPPRRRIKSSPPVSPQPLRSPSKNRTRDKIHVGRVPKHRKIPPPIATHDDQSSCSSRGGSPSAIPRARRPQSLRTPGSPMSTSHKPKRDTAGRTHLHRACQRGAVAEVRAILEAGKEFLNAEDNAGYLPLHEACLCGHLEVVKILINNGAWLDVPSRMEQDTPLLDAVENGHADVVRYLLELGADPRKRNKQGQTALDANESNRDTPEVFGEIEGLLKVAINKLRSKRSSDDEARASAAADSHSSSRDASVASPVHQSPPAPSAPTGTRRRNARTEQSRKDLLWLDAGKNGLQKLREKAREGDQQMVHALLERGTKPDTESLIGAIKGGHADTVSLLLAYGDTIVDPEPGLRDGHRKMRDSSMPVGEETPMLAAIGRGNLIVLGYLLENGVNPRRLDSKGKSYMEIARDRQGERWQEEVEMLKKAWEKADRTSGGTTRRHSPVTLRNTSPKPKKVNDAKVSSRPRTNSSLSSATTARRSASANPSRYEDALAASDQEITAEPLGPPKNRGRKGKRNESDNLAPIAKKKRRLVSGRDLANEESLARSSQEPSRSVPPETDIDSSEKKLVARKTRTNPEELRSEPKQSGRKLRMGSEDPKISDLPTPTPVPERNTLKSRTDHDSNLLRPDNIPLKDRKLPTLGGKRDRTRSPTSHSDSGRRPDLDDPKRQRKMAEHKPDKYDSDSTVKRVPIKEEVPSKRKLHPGETAVRRDSPHARRPSLSADTLEREEERRRREKEELERQERRDRERRDRVREEDNKRRAQLEAEVKERKRQNHLRAEMESIISKAKEDSEKAQFNEVINREIFFRKEREEQERIEREIREREEREQEEREERERARVEREVREKEERERGRVEREIREREVREREEEAANRRIERQAVEARERETREREAREREAREREMREREAREKEASEREAEQKRLELKHREEEERRHEEERRAEETRRRLEEEELQKRLAEEQRRKEEEAEAEKARHEALENQRRAAEAERKRKAVEEERKRQEFERAQREKETRDRRVAEQLQQQLAAERKRVEEELAEKRRSEEEEERRRDLARREALPFALRQAEENHANRIVLDERERERFLPLYSATFSGHSPLGNATPTKAVNGFGAKPQLWILNVQAALVLGIMDLEFSNYADVRHRRVTDQERLRMWSVLSVMLCESVYSSQRSIKELEKLRREERKKFLEMSPVFWMRVEDFRNIINTDSKYAGLANLSIRTIDVDLSFSNYSTPIKLNNGNVNRNGPMTPMSASVTKEEMALRLEVLFNTPPPPRPPLHQLPQVQVQTSANQTLLPSLLAPPNNNSASMPPPTPINATNAPSASASFELK</sequence>
<feature type="compositionally biased region" description="Basic residues" evidence="2">
    <location>
        <begin position="162"/>
        <end position="179"/>
    </location>
</feature>
<dbReference type="PROSITE" id="PS50088">
    <property type="entry name" value="ANK_REPEAT"/>
    <property type="match status" value="2"/>
</dbReference>
<dbReference type="Gene3D" id="1.25.40.20">
    <property type="entry name" value="Ankyrin repeat-containing domain"/>
    <property type="match status" value="2"/>
</dbReference>
<feature type="compositionally biased region" description="Basic and acidic residues" evidence="2">
    <location>
        <begin position="870"/>
        <end position="911"/>
    </location>
</feature>
<dbReference type="InterPro" id="IPR036770">
    <property type="entry name" value="Ankyrin_rpt-contain_sf"/>
</dbReference>
<feature type="region of interest" description="Disordered" evidence="2">
    <location>
        <begin position="1035"/>
        <end position="1236"/>
    </location>
</feature>
<evidence type="ECO:0000313" key="6">
    <source>
        <dbReference type="Proteomes" id="UP001447188"/>
    </source>
</evidence>
<feature type="repeat" description="ANK" evidence="1">
    <location>
        <begin position="374"/>
        <end position="406"/>
    </location>
</feature>
<feature type="compositionally biased region" description="Polar residues" evidence="2">
    <location>
        <begin position="1"/>
        <end position="25"/>
    </location>
</feature>
<dbReference type="Pfam" id="PF12796">
    <property type="entry name" value="Ank_2"/>
    <property type="match status" value="1"/>
</dbReference>
<feature type="compositionally biased region" description="Basic residues" evidence="2">
    <location>
        <begin position="30"/>
        <end position="42"/>
    </location>
</feature>
<feature type="compositionally biased region" description="Basic and acidic residues" evidence="2">
    <location>
        <begin position="488"/>
        <end position="498"/>
    </location>
</feature>
<dbReference type="Pfam" id="PF24521">
    <property type="entry name" value="Ank_KRIT1"/>
    <property type="match status" value="1"/>
</dbReference>
<evidence type="ECO:0000313" key="5">
    <source>
        <dbReference type="EMBL" id="KAL0632993.1"/>
    </source>
</evidence>
<feature type="compositionally biased region" description="Basic and acidic residues" evidence="2">
    <location>
        <begin position="789"/>
        <end position="800"/>
    </location>
</feature>
<dbReference type="EMBL" id="JBBBZM010000142">
    <property type="protein sequence ID" value="KAL0632993.1"/>
    <property type="molecule type" value="Genomic_DNA"/>
</dbReference>
<feature type="compositionally biased region" description="Low complexity" evidence="2">
    <location>
        <begin position="676"/>
        <end position="700"/>
    </location>
</feature>
<accession>A0ABR3GB01</accession>
<comment type="caution">
    <text evidence="5">The sequence shown here is derived from an EMBL/GenBank/DDBJ whole genome shotgun (WGS) entry which is preliminary data.</text>
</comment>
<name>A0ABR3GB01_9PEZI</name>
<feature type="compositionally biased region" description="Basic residues" evidence="2">
    <location>
        <begin position="247"/>
        <end position="256"/>
    </location>
</feature>
<organism evidence="5 6">
    <name type="scientific">Discina gigas</name>
    <dbReference type="NCBI Taxonomy" id="1032678"/>
    <lineage>
        <taxon>Eukaryota</taxon>
        <taxon>Fungi</taxon>
        <taxon>Dikarya</taxon>
        <taxon>Ascomycota</taxon>
        <taxon>Pezizomycotina</taxon>
        <taxon>Pezizomycetes</taxon>
        <taxon>Pezizales</taxon>
        <taxon>Discinaceae</taxon>
        <taxon>Discina</taxon>
    </lineage>
</organism>
<dbReference type="InterPro" id="IPR052391">
    <property type="entry name" value="E3_Ligase-Neurotoxin"/>
</dbReference>
<protein>
    <submittedName>
        <fullName evidence="5">Uncharacterized protein</fullName>
    </submittedName>
</protein>
<feature type="compositionally biased region" description="Polar residues" evidence="2">
    <location>
        <begin position="47"/>
        <end position="56"/>
    </location>
</feature>
<feature type="compositionally biased region" description="Basic residues" evidence="2">
    <location>
        <begin position="117"/>
        <end position="131"/>
    </location>
</feature>
<dbReference type="Proteomes" id="UP001447188">
    <property type="component" value="Unassembled WGS sequence"/>
</dbReference>
<feature type="region of interest" description="Disordered" evidence="2">
    <location>
        <begin position="442"/>
        <end position="500"/>
    </location>
</feature>
<feature type="compositionally biased region" description="Low complexity" evidence="2">
    <location>
        <begin position="451"/>
        <end position="468"/>
    </location>
</feature>
<dbReference type="PROSITE" id="PS50297">
    <property type="entry name" value="ANK_REP_REGION"/>
    <property type="match status" value="2"/>
</dbReference>
<feature type="region of interest" description="Disordered" evidence="2">
    <location>
        <begin position="1508"/>
        <end position="1542"/>
    </location>
</feature>
<gene>
    <name evidence="5" type="ORF">Q9L58_008151</name>
</gene>
<feature type="region of interest" description="Disordered" evidence="2">
    <location>
        <begin position="1"/>
        <end position="311"/>
    </location>
</feature>
<evidence type="ECO:0000259" key="4">
    <source>
        <dbReference type="Pfam" id="PF24521"/>
    </source>
</evidence>
<dbReference type="InterPro" id="IPR056015">
    <property type="entry name" value="DUF7593"/>
</dbReference>
<evidence type="ECO:0000256" key="2">
    <source>
        <dbReference type="SAM" id="MobiDB-lite"/>
    </source>
</evidence>
<feature type="domain" description="KRIT1 ARM-repeats" evidence="4">
    <location>
        <begin position="487"/>
        <end position="644"/>
    </location>
</feature>
<keyword evidence="6" id="KW-1185">Reference proteome</keyword>
<dbReference type="Pfam" id="PF24513">
    <property type="entry name" value="DUF7593"/>
    <property type="match status" value="1"/>
</dbReference>
<dbReference type="SUPFAM" id="SSF48403">
    <property type="entry name" value="Ankyrin repeat"/>
    <property type="match status" value="2"/>
</dbReference>
<feature type="repeat" description="ANK" evidence="1">
    <location>
        <begin position="340"/>
        <end position="372"/>
    </location>
</feature>
<feature type="region of interest" description="Disordered" evidence="2">
    <location>
        <begin position="641"/>
        <end position="993"/>
    </location>
</feature>
<dbReference type="PANTHER" id="PTHR24133">
    <property type="entry name" value="ANKYRIN DOMAIN-CONTAINING"/>
    <property type="match status" value="1"/>
</dbReference>
<feature type="compositionally biased region" description="Basic and acidic residues" evidence="2">
    <location>
        <begin position="846"/>
        <end position="863"/>
    </location>
</feature>
<feature type="compositionally biased region" description="Low complexity" evidence="2">
    <location>
        <begin position="1508"/>
        <end position="1520"/>
    </location>
</feature>
<feature type="compositionally biased region" description="Basic and acidic residues" evidence="2">
    <location>
        <begin position="1035"/>
        <end position="1232"/>
    </location>
</feature>
<dbReference type="PANTHER" id="PTHR24133:SF40">
    <property type="entry name" value="ANKYRIN REPEAT DOMAIN 44"/>
    <property type="match status" value="1"/>
</dbReference>
<feature type="domain" description="DUF7593" evidence="3">
    <location>
        <begin position="1268"/>
        <end position="1419"/>
    </location>
</feature>
<feature type="compositionally biased region" description="Low complexity" evidence="2">
    <location>
        <begin position="267"/>
        <end position="277"/>
    </location>
</feature>
<proteinExistence type="predicted"/>
<feature type="compositionally biased region" description="Polar residues" evidence="2">
    <location>
        <begin position="287"/>
        <end position="298"/>
    </location>
</feature>
<keyword evidence="1" id="KW-0040">ANK repeat</keyword>
<reference evidence="5 6" key="1">
    <citation type="submission" date="2024-02" db="EMBL/GenBank/DDBJ databases">
        <title>Discinaceae phylogenomics.</title>
        <authorList>
            <person name="Dirks A.C."/>
            <person name="James T.Y."/>
        </authorList>
    </citation>
    <scope>NUCLEOTIDE SEQUENCE [LARGE SCALE GENOMIC DNA]</scope>
    <source>
        <strain evidence="5 6">ACD0624</strain>
    </source>
</reference>